<dbReference type="PIRSF" id="PIRSF001000">
    <property type="entry name" value="PDG_ENDV"/>
    <property type="match status" value="1"/>
</dbReference>
<gene>
    <name evidence="3" type="ORF">EII21_11100</name>
</gene>
<evidence type="ECO:0000256" key="2">
    <source>
        <dbReference type="SAM" id="MobiDB-lite"/>
    </source>
</evidence>
<evidence type="ECO:0000313" key="4">
    <source>
        <dbReference type="Proteomes" id="UP000269923"/>
    </source>
</evidence>
<dbReference type="InterPro" id="IPR004260">
    <property type="entry name" value="Pyr-dimer_DNA_glycosylase"/>
</dbReference>
<dbReference type="Gene3D" id="1.10.440.10">
    <property type="entry name" value="T4 endonuclease V"/>
    <property type="match status" value="1"/>
</dbReference>
<feature type="active site" description="Proton acceptor" evidence="1">
    <location>
        <position position="23"/>
    </location>
</feature>
<comment type="caution">
    <text evidence="3">The sequence shown here is derived from an EMBL/GenBank/DDBJ whole genome shotgun (WGS) entry which is preliminary data.</text>
</comment>
<dbReference type="RefSeq" id="WP_124796438.1">
    <property type="nucleotide sequence ID" value="NZ_RQYC01000037.1"/>
</dbReference>
<dbReference type="InterPro" id="IPR024796">
    <property type="entry name" value="T4_endonuc_V"/>
</dbReference>
<evidence type="ECO:0000256" key="1">
    <source>
        <dbReference type="PIRSR" id="PIRSR001000-1"/>
    </source>
</evidence>
<dbReference type="OrthoDB" id="7861056at2"/>
<dbReference type="Pfam" id="PF03013">
    <property type="entry name" value="Pyr_excise"/>
    <property type="match status" value="1"/>
</dbReference>
<feature type="compositionally biased region" description="Polar residues" evidence="2">
    <location>
        <begin position="125"/>
        <end position="139"/>
    </location>
</feature>
<dbReference type="AlphaFoldDB" id="A0A3P2A004"/>
<evidence type="ECO:0000313" key="3">
    <source>
        <dbReference type="EMBL" id="RRD88697.1"/>
    </source>
</evidence>
<name>A0A3P2A004_9NEIS</name>
<dbReference type="STRING" id="1121352.GCA_000620925_01938"/>
<dbReference type="EMBL" id="RQYC01000037">
    <property type="protein sequence ID" value="RRD88697.1"/>
    <property type="molecule type" value="Genomic_DNA"/>
</dbReference>
<dbReference type="Proteomes" id="UP000269923">
    <property type="component" value="Unassembled WGS sequence"/>
</dbReference>
<protein>
    <submittedName>
        <fullName evidence="3">Deoxyribonuclease</fullName>
    </submittedName>
</protein>
<feature type="region of interest" description="Disordered" evidence="2">
    <location>
        <begin position="119"/>
        <end position="139"/>
    </location>
</feature>
<reference evidence="3 4" key="1">
    <citation type="submission" date="2018-11" db="EMBL/GenBank/DDBJ databases">
        <title>Genomes From Bacteria Associated with the Canine Oral Cavity: a Test Case for Automated Genome-Based Taxonomic Assignment.</title>
        <authorList>
            <person name="Coil D.A."/>
            <person name="Jospin G."/>
            <person name="Darling A.E."/>
            <person name="Wallis C."/>
            <person name="Davis I.J."/>
            <person name="Harris S."/>
            <person name="Eisen J.A."/>
            <person name="Holcombe L.J."/>
            <person name="O'Flynn C."/>
        </authorList>
    </citation>
    <scope>NUCLEOTIDE SEQUENCE [LARGE SCALE GENOMIC DNA]</scope>
    <source>
        <strain evidence="3 4">COT-280</strain>
    </source>
</reference>
<sequence length="139" mass="16169">MTRINLVPPSELCDQHLLAEHRELTRIPNAVAKGRFHVNGQPEDYKLGEGHVRFFFNRLLFLKNRYTLLHQECLARGFNVQNRWPDTLPEDAALWQDYTPTATALAANRARIAERMPQKARFTPHQDTQPQTNIHPHQP</sequence>
<dbReference type="SUPFAM" id="SSF47077">
    <property type="entry name" value="T4 endonuclease V"/>
    <property type="match status" value="1"/>
</dbReference>
<proteinExistence type="predicted"/>
<accession>A0A3P2A004</accession>
<keyword evidence="4" id="KW-1185">Reference proteome</keyword>
<organism evidence="3 4">
    <name type="scientific">Conchiformibius steedae</name>
    <dbReference type="NCBI Taxonomy" id="153493"/>
    <lineage>
        <taxon>Bacteria</taxon>
        <taxon>Pseudomonadati</taxon>
        <taxon>Pseudomonadota</taxon>
        <taxon>Betaproteobacteria</taxon>
        <taxon>Neisseriales</taxon>
        <taxon>Neisseriaceae</taxon>
        <taxon>Conchiformibius</taxon>
    </lineage>
</organism>